<feature type="region of interest" description="Disordered" evidence="1">
    <location>
        <begin position="23"/>
        <end position="49"/>
    </location>
</feature>
<dbReference type="Proteomes" id="UP000797356">
    <property type="component" value="Chromosome 2"/>
</dbReference>
<reference evidence="2" key="2">
    <citation type="submission" date="2019-07" db="EMBL/GenBank/DDBJ databases">
        <authorList>
            <person name="Yang Y."/>
            <person name="Bocs S."/>
            <person name="Baudouin L."/>
        </authorList>
    </citation>
    <scope>NUCLEOTIDE SEQUENCE</scope>
    <source>
        <tissue evidence="2">Spear leaf of Hainan Tall coconut</tissue>
    </source>
</reference>
<evidence type="ECO:0000256" key="1">
    <source>
        <dbReference type="SAM" id="MobiDB-lite"/>
    </source>
</evidence>
<keyword evidence="3" id="KW-1185">Reference proteome</keyword>
<evidence type="ECO:0000313" key="3">
    <source>
        <dbReference type="Proteomes" id="UP000797356"/>
    </source>
</evidence>
<accession>A0A8K0I012</accession>
<protein>
    <submittedName>
        <fullName evidence="2">Uncharacterized protein</fullName>
    </submittedName>
</protein>
<organism evidence="2 3">
    <name type="scientific">Cocos nucifera</name>
    <name type="common">Coconut palm</name>
    <dbReference type="NCBI Taxonomy" id="13894"/>
    <lineage>
        <taxon>Eukaryota</taxon>
        <taxon>Viridiplantae</taxon>
        <taxon>Streptophyta</taxon>
        <taxon>Embryophyta</taxon>
        <taxon>Tracheophyta</taxon>
        <taxon>Spermatophyta</taxon>
        <taxon>Magnoliopsida</taxon>
        <taxon>Liliopsida</taxon>
        <taxon>Arecaceae</taxon>
        <taxon>Arecoideae</taxon>
        <taxon>Cocoseae</taxon>
        <taxon>Attaleinae</taxon>
        <taxon>Cocos</taxon>
    </lineage>
</organism>
<name>A0A8K0I012_COCNU</name>
<dbReference type="AlphaFoldDB" id="A0A8K0I012"/>
<feature type="region of interest" description="Disordered" evidence="1">
    <location>
        <begin position="63"/>
        <end position="82"/>
    </location>
</feature>
<reference evidence="2" key="1">
    <citation type="journal article" date="2017" name="Gigascience">
        <title>The genome draft of coconut (Cocos nucifera).</title>
        <authorList>
            <person name="Xiao Y."/>
            <person name="Xu P."/>
            <person name="Fan H."/>
            <person name="Baudouin L."/>
            <person name="Xia W."/>
            <person name="Bocs S."/>
            <person name="Xu J."/>
            <person name="Li Q."/>
            <person name="Guo A."/>
            <person name="Zhou L."/>
            <person name="Li J."/>
            <person name="Wu Y."/>
            <person name="Ma Z."/>
            <person name="Armero A."/>
            <person name="Issali A.E."/>
            <person name="Liu N."/>
            <person name="Peng M."/>
            <person name="Yang Y."/>
        </authorList>
    </citation>
    <scope>NUCLEOTIDE SEQUENCE</scope>
    <source>
        <tissue evidence="2">Spear leaf of Hainan Tall coconut</tissue>
    </source>
</reference>
<proteinExistence type="predicted"/>
<comment type="caution">
    <text evidence="2">The sequence shown here is derived from an EMBL/GenBank/DDBJ whole genome shotgun (WGS) entry which is preliminary data.</text>
</comment>
<sequence>MHSFCTEVEGGVEGLEVMAEDVGDGRVRRGSGQGGEARGRVPWPASVDGLPDSLHQVDLLVGKGGGSMGPDGDATGSVDEEVEGSPAIDFVKHHREVGGPWVEVIEGRHPHCQRSAIGR</sequence>
<gene>
    <name evidence="2" type="ORF">COCNU_02G009410</name>
</gene>
<dbReference type="EMBL" id="CM017873">
    <property type="protein sequence ID" value="KAG1330973.1"/>
    <property type="molecule type" value="Genomic_DNA"/>
</dbReference>
<evidence type="ECO:0000313" key="2">
    <source>
        <dbReference type="EMBL" id="KAG1330973.1"/>
    </source>
</evidence>